<accession>A0ABV1VPT0</accession>
<dbReference type="Proteomes" id="UP001490330">
    <property type="component" value="Unassembled WGS sequence"/>
</dbReference>
<gene>
    <name evidence="1" type="ORF">ABT322_33075</name>
</gene>
<name>A0ABV1VPT0_9ACTN</name>
<keyword evidence="2" id="KW-1185">Reference proteome</keyword>
<dbReference type="EMBL" id="JBEPCV010000046">
    <property type="protein sequence ID" value="MER6908484.1"/>
    <property type="molecule type" value="Genomic_DNA"/>
</dbReference>
<protein>
    <submittedName>
        <fullName evidence="1">Uncharacterized protein</fullName>
    </submittedName>
</protein>
<reference evidence="1 2" key="1">
    <citation type="submission" date="2024-06" db="EMBL/GenBank/DDBJ databases">
        <title>The Natural Products Discovery Center: Release of the First 8490 Sequenced Strains for Exploring Actinobacteria Biosynthetic Diversity.</title>
        <authorList>
            <person name="Kalkreuter E."/>
            <person name="Kautsar S.A."/>
            <person name="Yang D."/>
            <person name="Bader C.D."/>
            <person name="Teijaro C.N."/>
            <person name="Fluegel L."/>
            <person name="Davis C.M."/>
            <person name="Simpson J.R."/>
            <person name="Lauterbach L."/>
            <person name="Steele A.D."/>
            <person name="Gui C."/>
            <person name="Meng S."/>
            <person name="Li G."/>
            <person name="Viehrig K."/>
            <person name="Ye F."/>
            <person name="Su P."/>
            <person name="Kiefer A.F."/>
            <person name="Nichols A."/>
            <person name="Cepeda A.J."/>
            <person name="Yan W."/>
            <person name="Fan B."/>
            <person name="Jiang Y."/>
            <person name="Adhikari A."/>
            <person name="Zheng C.-J."/>
            <person name="Schuster L."/>
            <person name="Cowan T.M."/>
            <person name="Smanski M.J."/>
            <person name="Chevrette M.G."/>
            <person name="De Carvalho L.P.S."/>
            <person name="Shen B."/>
        </authorList>
    </citation>
    <scope>NUCLEOTIDE SEQUENCE [LARGE SCALE GENOMIC DNA]</scope>
    <source>
        <strain evidence="1 2">NPDC000632</strain>
    </source>
</reference>
<evidence type="ECO:0000313" key="1">
    <source>
        <dbReference type="EMBL" id="MER6908484.1"/>
    </source>
</evidence>
<dbReference type="RefSeq" id="WP_350724116.1">
    <property type="nucleotide sequence ID" value="NZ_JBEPCO010000051.1"/>
</dbReference>
<comment type="caution">
    <text evidence="1">The sequence shown here is derived from an EMBL/GenBank/DDBJ whole genome shotgun (WGS) entry which is preliminary data.</text>
</comment>
<evidence type="ECO:0000313" key="2">
    <source>
        <dbReference type="Proteomes" id="UP001490330"/>
    </source>
</evidence>
<sequence length="50" mass="5301">MRRPEDDMALLSGAALGGIVHANATARTALFPASEEATYITGADRKEPRT</sequence>
<organism evidence="1 2">
    <name type="scientific">Streptomyces flaveolus</name>
    <dbReference type="NCBI Taxonomy" id="67297"/>
    <lineage>
        <taxon>Bacteria</taxon>
        <taxon>Bacillati</taxon>
        <taxon>Actinomycetota</taxon>
        <taxon>Actinomycetes</taxon>
        <taxon>Kitasatosporales</taxon>
        <taxon>Streptomycetaceae</taxon>
        <taxon>Streptomyces</taxon>
    </lineage>
</organism>
<proteinExistence type="predicted"/>